<name>A0AA52EG56_9PROT</name>
<evidence type="ECO:0000313" key="2">
    <source>
        <dbReference type="EMBL" id="WND01909.1"/>
    </source>
</evidence>
<feature type="region of interest" description="Disordered" evidence="1">
    <location>
        <begin position="90"/>
        <end position="124"/>
    </location>
</feature>
<evidence type="ECO:0000256" key="1">
    <source>
        <dbReference type="SAM" id="MobiDB-lite"/>
    </source>
</evidence>
<feature type="region of interest" description="Disordered" evidence="1">
    <location>
        <begin position="1"/>
        <end position="24"/>
    </location>
</feature>
<reference evidence="2" key="1">
    <citation type="submission" date="2023-04" db="EMBL/GenBank/DDBJ databases">
        <title>Complete genome sequence of Temperatibacter marinus.</title>
        <authorList>
            <person name="Rong J.-C."/>
            <person name="Yi M.-L."/>
            <person name="Zhao Q."/>
        </authorList>
    </citation>
    <scope>NUCLEOTIDE SEQUENCE</scope>
    <source>
        <strain evidence="2">NBRC 110045</strain>
    </source>
</reference>
<sequence length="124" mass="13052">MDGLGLSSQDLKLGPNTTHTTQGPLSLTRIDQLINRSNLSVTDRLAFQKLLMATLSSHHHVSSQATGGLNPTTPIAMNTLAQLFLPLTAQAGPSSNSTKASSKKKTSDSNSKPSTPSSLPRSNK</sequence>
<keyword evidence="3" id="KW-1185">Reference proteome</keyword>
<organism evidence="2 3">
    <name type="scientific">Temperatibacter marinus</name>
    <dbReference type="NCBI Taxonomy" id="1456591"/>
    <lineage>
        <taxon>Bacteria</taxon>
        <taxon>Pseudomonadati</taxon>
        <taxon>Pseudomonadota</taxon>
        <taxon>Alphaproteobacteria</taxon>
        <taxon>Kordiimonadales</taxon>
        <taxon>Temperatibacteraceae</taxon>
        <taxon>Temperatibacter</taxon>
    </lineage>
</organism>
<dbReference type="KEGG" id="tmk:QGN29_10130"/>
<proteinExistence type="predicted"/>
<dbReference type="RefSeq" id="WP_310797739.1">
    <property type="nucleotide sequence ID" value="NZ_CP123872.1"/>
</dbReference>
<protein>
    <submittedName>
        <fullName evidence="2">Uncharacterized protein</fullName>
    </submittedName>
</protein>
<feature type="compositionally biased region" description="Low complexity" evidence="1">
    <location>
        <begin position="108"/>
        <end position="118"/>
    </location>
</feature>
<dbReference type="AlphaFoldDB" id="A0AA52EG56"/>
<gene>
    <name evidence="2" type="ORF">QGN29_10130</name>
</gene>
<accession>A0AA52EG56</accession>
<evidence type="ECO:0000313" key="3">
    <source>
        <dbReference type="Proteomes" id="UP001268683"/>
    </source>
</evidence>
<dbReference type="EMBL" id="CP123872">
    <property type="protein sequence ID" value="WND01909.1"/>
    <property type="molecule type" value="Genomic_DNA"/>
</dbReference>
<dbReference type="Proteomes" id="UP001268683">
    <property type="component" value="Chromosome"/>
</dbReference>